<dbReference type="InterPro" id="IPR020835">
    <property type="entry name" value="Catalase_sf"/>
</dbReference>
<dbReference type="PANTHER" id="PTHR11465">
    <property type="entry name" value="CATALASE"/>
    <property type="match status" value="1"/>
</dbReference>
<dbReference type="InterPro" id="IPR018028">
    <property type="entry name" value="Catalase"/>
</dbReference>
<dbReference type="GO" id="GO:0005777">
    <property type="term" value="C:peroxisome"/>
    <property type="evidence" value="ECO:0007669"/>
    <property type="project" value="TreeGrafter"/>
</dbReference>
<dbReference type="PROSITE" id="PS51402">
    <property type="entry name" value="CATALASE_3"/>
    <property type="match status" value="1"/>
</dbReference>
<organism evidence="2 3">
    <name type="scientific">Pseudogymnoascus verrucosus</name>
    <dbReference type="NCBI Taxonomy" id="342668"/>
    <lineage>
        <taxon>Eukaryota</taxon>
        <taxon>Fungi</taxon>
        <taxon>Dikarya</taxon>
        <taxon>Ascomycota</taxon>
        <taxon>Pezizomycotina</taxon>
        <taxon>Leotiomycetes</taxon>
        <taxon>Thelebolales</taxon>
        <taxon>Thelebolaceae</taxon>
        <taxon>Pseudogymnoascus</taxon>
    </lineage>
</organism>
<dbReference type="Pfam" id="PF00199">
    <property type="entry name" value="Catalase"/>
    <property type="match status" value="1"/>
</dbReference>
<dbReference type="GO" id="GO:0042542">
    <property type="term" value="P:response to hydrogen peroxide"/>
    <property type="evidence" value="ECO:0007669"/>
    <property type="project" value="TreeGrafter"/>
</dbReference>
<keyword evidence="3" id="KW-1185">Reference proteome</keyword>
<dbReference type="PANTHER" id="PTHR11465:SF62">
    <property type="entry name" value="CATALASE T"/>
    <property type="match status" value="1"/>
</dbReference>
<gene>
    <name evidence="2" type="ORF">VE01_00748</name>
</gene>
<sequence length="319" mass="34478">MPLPSDEQILATSRGLIDQLQALFGKHPGFRPAHAKGHLLTGTFTPTENAAKLSSAPHFNLPSTPLLARFSTSTGLPAIPDTAPPAVPHGLAVRFQLPPRDGRRVHTDLVTHSTPTFPTRTGEEFLELLTAIGASSSSTESPNPVEKFLSSHPAAHYHVTNPPPETGSYATDTFYGVNAFHLVAEDGKSTAIRYRIIPSSSPTTLSAEELKAKPDNFLRTELESRIGAGPLVFSLVAQIAASGDPTDDATSLWPEDRDIVELGKIELDTLLDEEEGGKEQKRVIFDPIPRIEGVEASDDPLLEMRAAVYLISGRERREA</sequence>
<evidence type="ECO:0000313" key="2">
    <source>
        <dbReference type="EMBL" id="OBU01126.1"/>
    </source>
</evidence>
<evidence type="ECO:0000313" key="3">
    <source>
        <dbReference type="Proteomes" id="UP000091956"/>
    </source>
</evidence>
<dbReference type="RefSeq" id="XP_018134858.1">
    <property type="nucleotide sequence ID" value="XM_018270276.2"/>
</dbReference>
<dbReference type="Gene3D" id="2.40.180.10">
    <property type="entry name" value="Catalase core domain"/>
    <property type="match status" value="1"/>
</dbReference>
<feature type="domain" description="Catalase core" evidence="1">
    <location>
        <begin position="1"/>
        <end position="318"/>
    </location>
</feature>
<dbReference type="EMBL" id="KV460207">
    <property type="protein sequence ID" value="OBU01126.1"/>
    <property type="molecule type" value="Genomic_DNA"/>
</dbReference>
<reference evidence="3" key="2">
    <citation type="journal article" date="2018" name="Nat. Commun.">
        <title>Extreme sensitivity to ultraviolet light in the fungal pathogen causing white-nose syndrome of bats.</title>
        <authorList>
            <person name="Palmer J.M."/>
            <person name="Drees K.P."/>
            <person name="Foster J.T."/>
            <person name="Lindner D.L."/>
        </authorList>
    </citation>
    <scope>NUCLEOTIDE SEQUENCE [LARGE SCALE GENOMIC DNA]</scope>
    <source>
        <strain evidence="3">UAMH 10579</strain>
    </source>
</reference>
<name>A0A2P2SWC2_9PEZI</name>
<dbReference type="GO" id="GO:0020037">
    <property type="term" value="F:heme binding"/>
    <property type="evidence" value="ECO:0007669"/>
    <property type="project" value="InterPro"/>
</dbReference>
<dbReference type="Gene3D" id="1.20.1280.120">
    <property type="match status" value="1"/>
</dbReference>
<dbReference type="InterPro" id="IPR024168">
    <property type="entry name" value="Catalase_SrpA-type_pred"/>
</dbReference>
<dbReference type="SMART" id="SM01060">
    <property type="entry name" value="Catalase"/>
    <property type="match status" value="1"/>
</dbReference>
<dbReference type="GO" id="GO:0005739">
    <property type="term" value="C:mitochondrion"/>
    <property type="evidence" value="ECO:0007669"/>
    <property type="project" value="TreeGrafter"/>
</dbReference>
<dbReference type="GO" id="GO:0042744">
    <property type="term" value="P:hydrogen peroxide catabolic process"/>
    <property type="evidence" value="ECO:0007669"/>
    <property type="project" value="TreeGrafter"/>
</dbReference>
<reference evidence="2 3" key="1">
    <citation type="submission" date="2016-03" db="EMBL/GenBank/DDBJ databases">
        <title>Comparative genomics of Pseudogymnoascus destructans, the fungus causing white-nose syndrome of bats.</title>
        <authorList>
            <person name="Palmer J.M."/>
            <person name="Drees K.P."/>
            <person name="Foster J.T."/>
            <person name="Lindner D.L."/>
        </authorList>
    </citation>
    <scope>NUCLEOTIDE SEQUENCE [LARGE SCALE GENOMIC DNA]</scope>
    <source>
        <strain evidence="2 3">UAMH 10579</strain>
    </source>
</reference>
<dbReference type="Proteomes" id="UP000091956">
    <property type="component" value="Unassembled WGS sequence"/>
</dbReference>
<protein>
    <recommendedName>
        <fullName evidence="1">Catalase core domain-containing protein</fullName>
    </recommendedName>
</protein>
<accession>A0A2P2SWC2</accession>
<dbReference type="GO" id="GO:0004096">
    <property type="term" value="F:catalase activity"/>
    <property type="evidence" value="ECO:0007669"/>
    <property type="project" value="InterPro"/>
</dbReference>
<dbReference type="CDD" id="cd08153">
    <property type="entry name" value="srpA_like"/>
    <property type="match status" value="1"/>
</dbReference>
<dbReference type="PIRSF" id="PIRSF000296">
    <property type="entry name" value="SrpA"/>
    <property type="match status" value="1"/>
</dbReference>
<dbReference type="InterPro" id="IPR011614">
    <property type="entry name" value="Catalase_core"/>
</dbReference>
<dbReference type="GeneID" id="28834134"/>
<proteinExistence type="predicted"/>
<dbReference type="STRING" id="342668.A0A2P2SWC2"/>
<evidence type="ECO:0000259" key="1">
    <source>
        <dbReference type="SMART" id="SM01060"/>
    </source>
</evidence>
<dbReference type="SUPFAM" id="SSF56634">
    <property type="entry name" value="Heme-dependent catalase-like"/>
    <property type="match status" value="1"/>
</dbReference>
<dbReference type="OrthoDB" id="2379805at2759"/>
<dbReference type="AlphaFoldDB" id="A0A2P2SWC2"/>